<dbReference type="PANTHER" id="PTHR15544:SF0">
    <property type="entry name" value="TETRATRICOPEPTIDE REPEAT PROTEIN 33"/>
    <property type="match status" value="1"/>
</dbReference>
<dbReference type="SMART" id="SM00028">
    <property type="entry name" value="TPR"/>
    <property type="match status" value="3"/>
</dbReference>
<organism evidence="3 4">
    <name type="scientific">Nannochloropsis salina CCMP1776</name>
    <dbReference type="NCBI Taxonomy" id="1027361"/>
    <lineage>
        <taxon>Eukaryota</taxon>
        <taxon>Sar</taxon>
        <taxon>Stramenopiles</taxon>
        <taxon>Ochrophyta</taxon>
        <taxon>Eustigmatophyceae</taxon>
        <taxon>Eustigmatales</taxon>
        <taxon>Monodopsidaceae</taxon>
        <taxon>Microchloropsis</taxon>
        <taxon>Microchloropsis salina</taxon>
    </lineage>
</organism>
<dbReference type="PANTHER" id="PTHR15544">
    <property type="entry name" value="OSMOSIS RESPONSIVE FACTOR"/>
    <property type="match status" value="1"/>
</dbReference>
<dbReference type="Proteomes" id="UP000355283">
    <property type="component" value="Unassembled WGS sequence"/>
</dbReference>
<feature type="repeat" description="TPR" evidence="1">
    <location>
        <begin position="95"/>
        <end position="128"/>
    </location>
</feature>
<dbReference type="InterPro" id="IPR052658">
    <property type="entry name" value="TPR-containing"/>
</dbReference>
<comment type="caution">
    <text evidence="3">The sequence shown here is derived from an EMBL/GenBank/DDBJ whole genome shotgun (WGS) entry which is preliminary data.</text>
</comment>
<dbReference type="Pfam" id="PF13181">
    <property type="entry name" value="TPR_8"/>
    <property type="match status" value="1"/>
</dbReference>
<gene>
    <name evidence="3" type="ORF">NSK_003827</name>
</gene>
<dbReference type="Gene3D" id="1.25.40.10">
    <property type="entry name" value="Tetratricopeptide repeat domain"/>
    <property type="match status" value="1"/>
</dbReference>
<proteinExistence type="predicted"/>
<feature type="region of interest" description="Disordered" evidence="2">
    <location>
        <begin position="256"/>
        <end position="289"/>
    </location>
</feature>
<dbReference type="InterPro" id="IPR011990">
    <property type="entry name" value="TPR-like_helical_dom_sf"/>
</dbReference>
<name>A0A4D9D5Q7_9STRA</name>
<keyword evidence="1" id="KW-0802">TPR repeat</keyword>
<sequence>MAKEEKEAIVDLAQVSSSQAPICFGFHKKRNTPSKPPGAISCVFTAEEEEEESSIDNTTVGKLRLQALTMNEANATDRLASGQMLSTHEKRQGDVNALREAGNNSAAAGNMRTALNIFEQALGLAPTDAVLYELKSQCHLSLEEYLEAVKAARKAVELAPHWNEGALTLGRALMSLGEVRSAVEVLSRLLGKDGGNEEVREELIYANEALMELQRREADFDLQLHGRAGLDKRELEVARAKKHMLSRGANVSSDCWLGGSEGSEGDNGDRGELAAGMGGGTEDMPGSNW</sequence>
<reference evidence="3 4" key="1">
    <citation type="submission" date="2019-01" db="EMBL/GenBank/DDBJ databases">
        <title>Nuclear Genome Assembly of the Microalgal Biofuel strain Nannochloropsis salina CCMP1776.</title>
        <authorList>
            <person name="Hovde B."/>
        </authorList>
    </citation>
    <scope>NUCLEOTIDE SEQUENCE [LARGE SCALE GENOMIC DNA]</scope>
    <source>
        <strain evidence="3 4">CCMP1776</strain>
    </source>
</reference>
<evidence type="ECO:0000313" key="4">
    <source>
        <dbReference type="Proteomes" id="UP000355283"/>
    </source>
</evidence>
<accession>A0A4D9D5Q7</accession>
<dbReference type="AlphaFoldDB" id="A0A4D9D5Q7"/>
<evidence type="ECO:0000256" key="1">
    <source>
        <dbReference type="PROSITE-ProRule" id="PRU00339"/>
    </source>
</evidence>
<evidence type="ECO:0000313" key="3">
    <source>
        <dbReference type="EMBL" id="TFJ84795.1"/>
    </source>
</evidence>
<dbReference type="PROSITE" id="PS50005">
    <property type="entry name" value="TPR"/>
    <property type="match status" value="1"/>
</dbReference>
<dbReference type="SUPFAM" id="SSF48452">
    <property type="entry name" value="TPR-like"/>
    <property type="match status" value="1"/>
</dbReference>
<dbReference type="OrthoDB" id="2423701at2759"/>
<dbReference type="EMBL" id="SDOX01000017">
    <property type="protein sequence ID" value="TFJ84795.1"/>
    <property type="molecule type" value="Genomic_DNA"/>
</dbReference>
<dbReference type="InterPro" id="IPR019734">
    <property type="entry name" value="TPR_rpt"/>
</dbReference>
<protein>
    <submittedName>
        <fullName evidence="3">Uncharacterized protein</fullName>
    </submittedName>
</protein>
<keyword evidence="4" id="KW-1185">Reference proteome</keyword>
<evidence type="ECO:0000256" key="2">
    <source>
        <dbReference type="SAM" id="MobiDB-lite"/>
    </source>
</evidence>